<organism evidence="10 11">
    <name type="scientific">Eiseniibacteriota bacterium</name>
    <dbReference type="NCBI Taxonomy" id="2212470"/>
    <lineage>
        <taxon>Bacteria</taxon>
        <taxon>Candidatus Eiseniibacteriota</taxon>
    </lineage>
</organism>
<feature type="domain" description="TM2" evidence="9">
    <location>
        <begin position="3"/>
        <end position="47"/>
    </location>
</feature>
<gene>
    <name evidence="10" type="ORF">HKN21_13205</name>
</gene>
<keyword evidence="4 8" id="KW-1133">Transmembrane helix</keyword>
<evidence type="ECO:0000256" key="4">
    <source>
        <dbReference type="ARBA" id="ARBA00022989"/>
    </source>
</evidence>
<keyword evidence="5 8" id="KW-0472">Membrane</keyword>
<proteinExistence type="predicted"/>
<feature type="compositionally biased region" description="Low complexity" evidence="7">
    <location>
        <begin position="65"/>
        <end position="79"/>
    </location>
</feature>
<sequence>SGAVALIMCFMLGPLGAHRFYVGKTKSGIIHLLTLGVFGVWTLIDLVMIVAGKFTDAQGRTVMLSPPSSSSSSSSSSGSNETKKAA</sequence>
<evidence type="ECO:0000256" key="7">
    <source>
        <dbReference type="SAM" id="MobiDB-lite"/>
    </source>
</evidence>
<evidence type="ECO:0000313" key="10">
    <source>
        <dbReference type="EMBL" id="NNF07714.1"/>
    </source>
</evidence>
<name>A0A7Y2H334_UNCEI</name>
<keyword evidence="2 8" id="KW-0812">Transmembrane</keyword>
<dbReference type="EMBL" id="JABDJR010000530">
    <property type="protein sequence ID" value="NNF07714.1"/>
    <property type="molecule type" value="Genomic_DNA"/>
</dbReference>
<dbReference type="Proteomes" id="UP000547674">
    <property type="component" value="Unassembled WGS sequence"/>
</dbReference>
<reference evidence="10 11" key="1">
    <citation type="submission" date="2020-03" db="EMBL/GenBank/DDBJ databases">
        <title>Metabolic flexibility allows generalist bacteria to become dominant in a frequently disturbed ecosystem.</title>
        <authorList>
            <person name="Chen Y.-J."/>
            <person name="Leung P.M."/>
            <person name="Bay S.K."/>
            <person name="Hugenholtz P."/>
            <person name="Kessler A.J."/>
            <person name="Shelley G."/>
            <person name="Waite D.W."/>
            <person name="Cook P.L."/>
            <person name="Greening C."/>
        </authorList>
    </citation>
    <scope>NUCLEOTIDE SEQUENCE [LARGE SCALE GENOMIC DNA]</scope>
    <source>
        <strain evidence="10">SS_bin_28</strain>
    </source>
</reference>
<evidence type="ECO:0000313" key="11">
    <source>
        <dbReference type="Proteomes" id="UP000547674"/>
    </source>
</evidence>
<evidence type="ECO:0000256" key="5">
    <source>
        <dbReference type="ARBA" id="ARBA00023136"/>
    </source>
</evidence>
<dbReference type="PANTHER" id="PTHR21016">
    <property type="entry name" value="BETA-AMYLOID BINDING PROTEIN-RELATED"/>
    <property type="match status" value="1"/>
</dbReference>
<accession>A0A7Y2H334</accession>
<evidence type="ECO:0000256" key="8">
    <source>
        <dbReference type="SAM" id="Phobius"/>
    </source>
</evidence>
<dbReference type="AlphaFoldDB" id="A0A7Y2H334"/>
<comment type="caution">
    <text evidence="10">The sequence shown here is derived from an EMBL/GenBank/DDBJ whole genome shotgun (WGS) entry which is preliminary data.</text>
</comment>
<evidence type="ECO:0000256" key="1">
    <source>
        <dbReference type="ARBA" id="ARBA00004141"/>
    </source>
</evidence>
<keyword evidence="6" id="KW-0325">Glycoprotein</keyword>
<dbReference type="InterPro" id="IPR007829">
    <property type="entry name" value="TM2"/>
</dbReference>
<keyword evidence="3" id="KW-0732">Signal</keyword>
<protein>
    <submittedName>
        <fullName evidence="10">TM2 domain-containing protein</fullName>
    </submittedName>
</protein>
<dbReference type="InterPro" id="IPR050932">
    <property type="entry name" value="TM2D1-3-like"/>
</dbReference>
<dbReference type="GO" id="GO:0016020">
    <property type="term" value="C:membrane"/>
    <property type="evidence" value="ECO:0007669"/>
    <property type="project" value="UniProtKB-SubCell"/>
</dbReference>
<dbReference type="PANTHER" id="PTHR21016:SF7">
    <property type="entry name" value="TM2 DOMAIN-CONTAINING PROTEIN 3"/>
    <property type="match status" value="1"/>
</dbReference>
<comment type="subcellular location">
    <subcellularLocation>
        <location evidence="1">Membrane</location>
        <topology evidence="1">Multi-pass membrane protein</topology>
    </subcellularLocation>
</comment>
<feature type="non-terminal residue" evidence="10">
    <location>
        <position position="1"/>
    </location>
</feature>
<feature type="region of interest" description="Disordered" evidence="7">
    <location>
        <begin position="63"/>
        <end position="86"/>
    </location>
</feature>
<dbReference type="Pfam" id="PF05154">
    <property type="entry name" value="TM2"/>
    <property type="match status" value="1"/>
</dbReference>
<evidence type="ECO:0000256" key="2">
    <source>
        <dbReference type="ARBA" id="ARBA00022692"/>
    </source>
</evidence>
<evidence type="ECO:0000256" key="3">
    <source>
        <dbReference type="ARBA" id="ARBA00022729"/>
    </source>
</evidence>
<evidence type="ECO:0000259" key="9">
    <source>
        <dbReference type="Pfam" id="PF05154"/>
    </source>
</evidence>
<feature type="transmembrane region" description="Helical" evidence="8">
    <location>
        <begin position="29"/>
        <end position="51"/>
    </location>
</feature>
<evidence type="ECO:0000256" key="6">
    <source>
        <dbReference type="ARBA" id="ARBA00023180"/>
    </source>
</evidence>